<dbReference type="Proteomes" id="UP001205185">
    <property type="component" value="Unassembled WGS sequence"/>
</dbReference>
<dbReference type="RefSeq" id="WP_253886123.1">
    <property type="nucleotide sequence ID" value="NZ_BAAAVB010000016.1"/>
</dbReference>
<reference evidence="2 3" key="1">
    <citation type="submission" date="2022-06" db="EMBL/GenBank/DDBJ databases">
        <title>Genomic Encyclopedia of Archaeal and Bacterial Type Strains, Phase II (KMG-II): from individual species to whole genera.</title>
        <authorList>
            <person name="Goeker M."/>
        </authorList>
    </citation>
    <scope>NUCLEOTIDE SEQUENCE [LARGE SCALE GENOMIC DNA]</scope>
    <source>
        <strain evidence="2 3">DSM 44255</strain>
    </source>
</reference>
<protein>
    <submittedName>
        <fullName evidence="2">Luciferase family oxidoreductase, group 1</fullName>
    </submittedName>
</protein>
<gene>
    <name evidence="2" type="ORF">LV75_001591</name>
</gene>
<name>A0ABT1I947_9PSEU</name>
<dbReference type="InterPro" id="IPR050766">
    <property type="entry name" value="Bact_Lucif_Oxidored"/>
</dbReference>
<dbReference type="Pfam" id="PF00296">
    <property type="entry name" value="Bac_luciferase"/>
    <property type="match status" value="2"/>
</dbReference>
<proteinExistence type="predicted"/>
<keyword evidence="3" id="KW-1185">Reference proteome</keyword>
<accession>A0ABT1I947</accession>
<evidence type="ECO:0000259" key="1">
    <source>
        <dbReference type="Pfam" id="PF00296"/>
    </source>
</evidence>
<dbReference type="InterPro" id="IPR011251">
    <property type="entry name" value="Luciferase-like_dom"/>
</dbReference>
<comment type="caution">
    <text evidence="2">The sequence shown here is derived from an EMBL/GenBank/DDBJ whole genome shotgun (WGS) entry which is preliminary data.</text>
</comment>
<dbReference type="PANTHER" id="PTHR30137">
    <property type="entry name" value="LUCIFERASE-LIKE MONOOXYGENASE"/>
    <property type="match status" value="1"/>
</dbReference>
<dbReference type="PANTHER" id="PTHR30137:SF6">
    <property type="entry name" value="LUCIFERASE-LIKE MONOOXYGENASE"/>
    <property type="match status" value="1"/>
</dbReference>
<dbReference type="InterPro" id="IPR036661">
    <property type="entry name" value="Luciferase-like_sf"/>
</dbReference>
<evidence type="ECO:0000313" key="3">
    <source>
        <dbReference type="Proteomes" id="UP001205185"/>
    </source>
</evidence>
<organism evidence="2 3">
    <name type="scientific">Actinokineospora diospyrosa</name>
    <dbReference type="NCBI Taxonomy" id="103728"/>
    <lineage>
        <taxon>Bacteria</taxon>
        <taxon>Bacillati</taxon>
        <taxon>Actinomycetota</taxon>
        <taxon>Actinomycetes</taxon>
        <taxon>Pseudonocardiales</taxon>
        <taxon>Pseudonocardiaceae</taxon>
        <taxon>Actinokineospora</taxon>
    </lineage>
</organism>
<evidence type="ECO:0000313" key="2">
    <source>
        <dbReference type="EMBL" id="MCP2269103.1"/>
    </source>
</evidence>
<sequence length="375" mass="39727">MSIPLSILDLAAVASGRTPAEAVRDTIDLARQAEQFGYQRFWVAEHHFATGVASAAPAVLSALIAGATSRIRVGSGAVLLGYYTAVSVAEQFGTIALAHPGRVDLGLGRSGLVRARDWATKFSAASAPAEPARLVDGLLIPGKAKANLGDPEVRRRLEAGQRLLGAREDDVDYGEQVRQILAFLTAGYTAEDGTVFHAPAAEGTDTQVWVLGSSAGPSAQAAAELGLPFTANYHVSPSSVLEAVEAYRSAFVPSVSFPEPHVMVSADVVVAEDTATARELAAPYAQWVLSIRAGDGAIPFPTPAEAAAFEWTEDLRGLVEDRVQTQFVGTAGEVAEQLRTLQRVTGADELMVTTLTHQHADRVRSFELLAKEWIS</sequence>
<feature type="domain" description="Luciferase-like" evidence="1">
    <location>
        <begin position="6"/>
        <end position="114"/>
    </location>
</feature>
<dbReference type="Gene3D" id="3.20.20.30">
    <property type="entry name" value="Luciferase-like domain"/>
    <property type="match status" value="1"/>
</dbReference>
<dbReference type="EMBL" id="JAMTCO010000004">
    <property type="protein sequence ID" value="MCP2269103.1"/>
    <property type="molecule type" value="Genomic_DNA"/>
</dbReference>
<feature type="domain" description="Luciferase-like" evidence="1">
    <location>
        <begin position="189"/>
        <end position="344"/>
    </location>
</feature>
<dbReference type="SUPFAM" id="SSF51679">
    <property type="entry name" value="Bacterial luciferase-like"/>
    <property type="match status" value="1"/>
</dbReference>